<dbReference type="STRING" id="1229662.W3WXB2"/>
<feature type="region of interest" description="Disordered" evidence="7">
    <location>
        <begin position="197"/>
        <end position="229"/>
    </location>
</feature>
<evidence type="ECO:0000256" key="5">
    <source>
        <dbReference type="ARBA" id="ARBA00023163"/>
    </source>
</evidence>
<dbReference type="InterPro" id="IPR051615">
    <property type="entry name" value="Transcr_Regulatory_Elem"/>
</dbReference>
<dbReference type="PANTHER" id="PTHR31313">
    <property type="entry name" value="TY1 ENHANCER ACTIVATOR"/>
    <property type="match status" value="1"/>
</dbReference>
<evidence type="ECO:0000256" key="3">
    <source>
        <dbReference type="ARBA" id="ARBA00023015"/>
    </source>
</evidence>
<dbReference type="GO" id="GO:0003677">
    <property type="term" value="F:DNA binding"/>
    <property type="evidence" value="ECO:0007669"/>
    <property type="project" value="UniProtKB-KW"/>
</dbReference>
<accession>W3WXB2</accession>
<organism evidence="8 9">
    <name type="scientific">Pestalotiopsis fici (strain W106-1 / CGMCC3.15140)</name>
    <dbReference type="NCBI Taxonomy" id="1229662"/>
    <lineage>
        <taxon>Eukaryota</taxon>
        <taxon>Fungi</taxon>
        <taxon>Dikarya</taxon>
        <taxon>Ascomycota</taxon>
        <taxon>Pezizomycotina</taxon>
        <taxon>Sordariomycetes</taxon>
        <taxon>Xylariomycetidae</taxon>
        <taxon>Amphisphaeriales</taxon>
        <taxon>Sporocadaceae</taxon>
        <taxon>Pestalotiopsis</taxon>
    </lineage>
</organism>
<evidence type="ECO:0000313" key="9">
    <source>
        <dbReference type="Proteomes" id="UP000030651"/>
    </source>
</evidence>
<protein>
    <recommendedName>
        <fullName evidence="10">Transcription factor domain-containing protein</fullName>
    </recommendedName>
</protein>
<keyword evidence="4" id="KW-0238">DNA-binding</keyword>
<evidence type="ECO:0000256" key="4">
    <source>
        <dbReference type="ARBA" id="ARBA00023125"/>
    </source>
</evidence>
<dbReference type="InParanoid" id="W3WXB2"/>
<dbReference type="GeneID" id="19275514"/>
<dbReference type="KEGG" id="pfy:PFICI_10501"/>
<evidence type="ECO:0000256" key="6">
    <source>
        <dbReference type="ARBA" id="ARBA00023242"/>
    </source>
</evidence>
<dbReference type="OrthoDB" id="4161332at2759"/>
<dbReference type="Proteomes" id="UP000030651">
    <property type="component" value="Unassembled WGS sequence"/>
</dbReference>
<dbReference type="GO" id="GO:0046872">
    <property type="term" value="F:metal ion binding"/>
    <property type="evidence" value="ECO:0007669"/>
    <property type="project" value="UniProtKB-KW"/>
</dbReference>
<dbReference type="PANTHER" id="PTHR31313:SF86">
    <property type="entry name" value="ZN(2)-C6 FUNGAL-TYPE DOMAIN-CONTAINING PROTEIN"/>
    <property type="match status" value="1"/>
</dbReference>
<sequence>MSDVLSTIYAERSFEQSPLDLSSMLEKIQSRLTKWRQSLPHHLDLDPLKPGSTFPPPHVLSLHAMYHVLVILLHRPFVADGHLYSALRAVSVNSFLACAKAASSIVGLLRAYDTAFSVSRAPYLISYATYVAATIHVRIAAKRRHDSTIFSNLETCLAVFNENESTNWAVKRANTVIRSLMKRMDVVVDEGDDGPHIHIGARRATNPSHDRDDDSAALLQSPLGLDENG</sequence>
<dbReference type="RefSeq" id="XP_007837273.1">
    <property type="nucleotide sequence ID" value="XM_007839082.1"/>
</dbReference>
<keyword evidence="2" id="KW-0862">Zinc</keyword>
<dbReference type="eggNOG" id="ENOG502QV53">
    <property type="taxonomic scope" value="Eukaryota"/>
</dbReference>
<keyword evidence="3" id="KW-0805">Transcription regulation</keyword>
<dbReference type="CDD" id="cd12148">
    <property type="entry name" value="fungal_TF_MHR"/>
    <property type="match status" value="1"/>
</dbReference>
<evidence type="ECO:0000256" key="1">
    <source>
        <dbReference type="ARBA" id="ARBA00022723"/>
    </source>
</evidence>
<keyword evidence="1" id="KW-0479">Metal-binding</keyword>
<keyword evidence="9" id="KW-1185">Reference proteome</keyword>
<dbReference type="AlphaFoldDB" id="W3WXB2"/>
<gene>
    <name evidence="8" type="ORF">PFICI_10501</name>
</gene>
<keyword evidence="5" id="KW-0804">Transcription</keyword>
<dbReference type="HOGENOM" id="CLU_1210199_0_0_1"/>
<evidence type="ECO:0000313" key="8">
    <source>
        <dbReference type="EMBL" id="ETS78439.1"/>
    </source>
</evidence>
<proteinExistence type="predicted"/>
<dbReference type="EMBL" id="KI912115">
    <property type="protein sequence ID" value="ETS78439.1"/>
    <property type="molecule type" value="Genomic_DNA"/>
</dbReference>
<evidence type="ECO:0000256" key="2">
    <source>
        <dbReference type="ARBA" id="ARBA00022833"/>
    </source>
</evidence>
<name>W3WXB2_PESFW</name>
<evidence type="ECO:0000256" key="7">
    <source>
        <dbReference type="SAM" id="MobiDB-lite"/>
    </source>
</evidence>
<evidence type="ECO:0008006" key="10">
    <source>
        <dbReference type="Google" id="ProtNLM"/>
    </source>
</evidence>
<keyword evidence="6" id="KW-0539">Nucleus</keyword>
<reference evidence="9" key="1">
    <citation type="journal article" date="2015" name="BMC Genomics">
        <title>Genomic and transcriptomic analysis of the endophytic fungus Pestalotiopsis fici reveals its lifestyle and high potential for synthesis of natural products.</title>
        <authorList>
            <person name="Wang X."/>
            <person name="Zhang X."/>
            <person name="Liu L."/>
            <person name="Xiang M."/>
            <person name="Wang W."/>
            <person name="Sun X."/>
            <person name="Che Y."/>
            <person name="Guo L."/>
            <person name="Liu G."/>
            <person name="Guo L."/>
            <person name="Wang C."/>
            <person name="Yin W.B."/>
            <person name="Stadler M."/>
            <person name="Zhang X."/>
            <person name="Liu X."/>
        </authorList>
    </citation>
    <scope>NUCLEOTIDE SEQUENCE [LARGE SCALE GENOMIC DNA]</scope>
    <source>
        <strain evidence="9">W106-1 / CGMCC3.15140</strain>
    </source>
</reference>